<evidence type="ECO:0000313" key="1">
    <source>
        <dbReference type="EMBL" id="GFY91599.1"/>
    </source>
</evidence>
<dbReference type="Proteomes" id="UP000585474">
    <property type="component" value="Unassembled WGS sequence"/>
</dbReference>
<evidence type="ECO:0000313" key="2">
    <source>
        <dbReference type="Proteomes" id="UP000585474"/>
    </source>
</evidence>
<reference evidence="1 2" key="1">
    <citation type="submission" date="2019-07" db="EMBL/GenBank/DDBJ databases">
        <title>De Novo Assembly of kiwifruit Actinidia rufa.</title>
        <authorList>
            <person name="Sugita-Konishi S."/>
            <person name="Sato K."/>
            <person name="Mori E."/>
            <person name="Abe Y."/>
            <person name="Kisaki G."/>
            <person name="Hamano K."/>
            <person name="Suezawa K."/>
            <person name="Otani M."/>
            <person name="Fukuda T."/>
            <person name="Manabe T."/>
            <person name="Gomi K."/>
            <person name="Tabuchi M."/>
            <person name="Akimitsu K."/>
            <person name="Kataoka I."/>
        </authorList>
    </citation>
    <scope>NUCLEOTIDE SEQUENCE [LARGE SCALE GENOMIC DNA]</scope>
    <source>
        <strain evidence="2">cv. Fuchu</strain>
    </source>
</reference>
<dbReference type="EMBL" id="BJWL01000007">
    <property type="protein sequence ID" value="GFY91599.1"/>
    <property type="molecule type" value="Genomic_DNA"/>
</dbReference>
<gene>
    <name evidence="1" type="ORF">Acr_07g0017950</name>
</gene>
<name>A0A7J0F089_9ERIC</name>
<comment type="caution">
    <text evidence="1">The sequence shown here is derived from an EMBL/GenBank/DDBJ whole genome shotgun (WGS) entry which is preliminary data.</text>
</comment>
<sequence length="71" mass="8030">MESRQVISTELARATIGVLISSPRARVPAPPRPWARWQFPNYVSYISAISFHTYLSEDLAMIHGHGPLLRL</sequence>
<keyword evidence="2" id="KW-1185">Reference proteome</keyword>
<accession>A0A7J0F089</accession>
<proteinExistence type="predicted"/>
<protein>
    <submittedName>
        <fullName evidence="1">CHY-type/CTCHY-type/RING-type zinc finger protein</fullName>
    </submittedName>
</protein>
<dbReference type="AlphaFoldDB" id="A0A7J0F089"/>
<organism evidence="1 2">
    <name type="scientific">Actinidia rufa</name>
    <dbReference type="NCBI Taxonomy" id="165716"/>
    <lineage>
        <taxon>Eukaryota</taxon>
        <taxon>Viridiplantae</taxon>
        <taxon>Streptophyta</taxon>
        <taxon>Embryophyta</taxon>
        <taxon>Tracheophyta</taxon>
        <taxon>Spermatophyta</taxon>
        <taxon>Magnoliopsida</taxon>
        <taxon>eudicotyledons</taxon>
        <taxon>Gunneridae</taxon>
        <taxon>Pentapetalae</taxon>
        <taxon>asterids</taxon>
        <taxon>Ericales</taxon>
        <taxon>Actinidiaceae</taxon>
        <taxon>Actinidia</taxon>
    </lineage>
</organism>